<evidence type="ECO:0000256" key="2">
    <source>
        <dbReference type="ARBA" id="ARBA00013194"/>
    </source>
</evidence>
<dbReference type="InterPro" id="IPR001179">
    <property type="entry name" value="PPIase_FKBP_dom"/>
</dbReference>
<reference evidence="9 10" key="1">
    <citation type="submission" date="2021-10" db="EMBL/GenBank/DDBJ databases">
        <title>Anaerobic single-cell dispensing facilitates the cultivation of human gut bacteria.</title>
        <authorList>
            <person name="Afrizal A."/>
        </authorList>
    </citation>
    <scope>NUCLEOTIDE SEQUENCE [LARGE SCALE GENOMIC DNA]</scope>
    <source>
        <strain evidence="9 10">CLA-AA-H224</strain>
    </source>
</reference>
<dbReference type="AlphaFoldDB" id="A0AAE3JDM1"/>
<dbReference type="SUPFAM" id="SSF109998">
    <property type="entry name" value="Triger factor/SurA peptide-binding domain-like"/>
    <property type="match status" value="1"/>
</dbReference>
<evidence type="ECO:0000256" key="4">
    <source>
        <dbReference type="ARBA" id="ARBA00023235"/>
    </source>
</evidence>
<feature type="compositionally biased region" description="Acidic residues" evidence="6">
    <location>
        <begin position="41"/>
        <end position="60"/>
    </location>
</feature>
<evidence type="ECO:0000256" key="5">
    <source>
        <dbReference type="PROSITE-ProRule" id="PRU00277"/>
    </source>
</evidence>
<dbReference type="InterPro" id="IPR008880">
    <property type="entry name" value="Trigger_fac_C"/>
</dbReference>
<evidence type="ECO:0000313" key="10">
    <source>
        <dbReference type="Proteomes" id="UP001198200"/>
    </source>
</evidence>
<feature type="region of interest" description="Disordered" evidence="6">
    <location>
        <begin position="381"/>
        <end position="419"/>
    </location>
</feature>
<dbReference type="Pfam" id="PF05698">
    <property type="entry name" value="Trigger_C"/>
    <property type="match status" value="1"/>
</dbReference>
<evidence type="ECO:0000256" key="7">
    <source>
        <dbReference type="SAM" id="SignalP"/>
    </source>
</evidence>
<evidence type="ECO:0000256" key="3">
    <source>
        <dbReference type="ARBA" id="ARBA00023110"/>
    </source>
</evidence>
<comment type="caution">
    <text evidence="9">The sequence shown here is derived from an EMBL/GenBank/DDBJ whole genome shotgun (WGS) entry which is preliminary data.</text>
</comment>
<protein>
    <recommendedName>
        <fullName evidence="2 5">peptidylprolyl isomerase</fullName>
        <ecNumber evidence="2 5">5.2.1.8</ecNumber>
    </recommendedName>
</protein>
<dbReference type="EC" id="5.2.1.8" evidence="2 5"/>
<dbReference type="InterPro" id="IPR037041">
    <property type="entry name" value="Trigger_fac_C_sf"/>
</dbReference>
<sequence length="419" mass="46423">MRRRFLAAALGMSMAVAMTPAAAFAEETSTEEATEVVSEVASEDETGAEEESSEAETEAFDYSEGYDEKGFFEGVKALDYVTLLDYSHMELSDEIIPSDEAVQSQIDKTLSSYTKTNQITDENRLIEDGDTVNIDYVGSVDGVEFEGGSTDGKGATVTIGVTNFIDGFLDQLIGHAPGENFDINVTFPDPYTNNTDLSGKDAVFNITINYIEEKITPEFDDDFIAENLPDYESAEAYRQSVYDNLYKQNMYNALFQYVVENSEIKDVPEEVVDTVYNERYQYYTSIASMYGVGIDAFLSANGLDEDSFRDMCKTYAGNYLVLQAVMETEGWEMTADIAKESLNFTDEDYEKAVGVYGEPYVMFAASTDYVLGKLSENVTLVEMEEESSEEVSEEASSEVSSEEVSSEEVSTEEASSEAE</sequence>
<evidence type="ECO:0000313" key="9">
    <source>
        <dbReference type="EMBL" id="MCC2222999.1"/>
    </source>
</evidence>
<proteinExistence type="predicted"/>
<keyword evidence="3 5" id="KW-0697">Rotamase</keyword>
<evidence type="ECO:0000256" key="6">
    <source>
        <dbReference type="SAM" id="MobiDB-lite"/>
    </source>
</evidence>
<accession>A0AAE3JDM1</accession>
<dbReference type="RefSeq" id="WP_308732522.1">
    <property type="nucleotide sequence ID" value="NZ_JAJEQN010000061.1"/>
</dbReference>
<feature type="domain" description="PPIase FKBP-type" evidence="8">
    <location>
        <begin position="129"/>
        <end position="191"/>
    </location>
</feature>
<comment type="catalytic activity">
    <reaction evidence="1 5">
        <text>[protein]-peptidylproline (omega=180) = [protein]-peptidylproline (omega=0)</text>
        <dbReference type="Rhea" id="RHEA:16237"/>
        <dbReference type="Rhea" id="RHEA-COMP:10747"/>
        <dbReference type="Rhea" id="RHEA-COMP:10748"/>
        <dbReference type="ChEBI" id="CHEBI:83833"/>
        <dbReference type="ChEBI" id="CHEBI:83834"/>
        <dbReference type="EC" id="5.2.1.8"/>
    </reaction>
</comment>
<dbReference type="SUPFAM" id="SSF54534">
    <property type="entry name" value="FKBP-like"/>
    <property type="match status" value="1"/>
</dbReference>
<dbReference type="Pfam" id="PF00254">
    <property type="entry name" value="FKBP_C"/>
    <property type="match status" value="1"/>
</dbReference>
<keyword evidence="4 5" id="KW-0413">Isomerase</keyword>
<evidence type="ECO:0000259" key="8">
    <source>
        <dbReference type="PROSITE" id="PS50059"/>
    </source>
</evidence>
<feature type="chain" id="PRO_5042140457" description="peptidylprolyl isomerase" evidence="7">
    <location>
        <begin position="26"/>
        <end position="419"/>
    </location>
</feature>
<dbReference type="Proteomes" id="UP001198200">
    <property type="component" value="Unassembled WGS sequence"/>
</dbReference>
<name>A0AAE3JDM1_9FIRM</name>
<dbReference type="InterPro" id="IPR027304">
    <property type="entry name" value="Trigger_fact/SurA_dom_sf"/>
</dbReference>
<dbReference type="GO" id="GO:0003755">
    <property type="term" value="F:peptidyl-prolyl cis-trans isomerase activity"/>
    <property type="evidence" value="ECO:0007669"/>
    <property type="project" value="UniProtKB-KW"/>
</dbReference>
<keyword evidence="10" id="KW-1185">Reference proteome</keyword>
<evidence type="ECO:0000256" key="1">
    <source>
        <dbReference type="ARBA" id="ARBA00000971"/>
    </source>
</evidence>
<feature type="compositionally biased region" description="Acidic residues" evidence="6">
    <location>
        <begin position="382"/>
        <end position="419"/>
    </location>
</feature>
<dbReference type="InterPro" id="IPR046357">
    <property type="entry name" value="PPIase_dom_sf"/>
</dbReference>
<feature type="region of interest" description="Disordered" evidence="6">
    <location>
        <begin position="26"/>
        <end position="60"/>
    </location>
</feature>
<keyword evidence="7" id="KW-0732">Signal</keyword>
<dbReference type="Gene3D" id="1.10.3120.10">
    <property type="entry name" value="Trigger factor, C-terminal domain"/>
    <property type="match status" value="1"/>
</dbReference>
<organism evidence="9 10">
    <name type="scientific">Anthropogastromicrobium aceti</name>
    <dbReference type="NCBI Taxonomy" id="2981768"/>
    <lineage>
        <taxon>Bacteria</taxon>
        <taxon>Bacillati</taxon>
        <taxon>Bacillota</taxon>
        <taxon>Clostridia</taxon>
        <taxon>Lachnospirales</taxon>
        <taxon>Lachnospiraceae</taxon>
        <taxon>Anthropogastromicrobium</taxon>
    </lineage>
</organism>
<dbReference type="PROSITE" id="PS50059">
    <property type="entry name" value="FKBP_PPIASE"/>
    <property type="match status" value="1"/>
</dbReference>
<dbReference type="Gene3D" id="3.10.50.40">
    <property type="match status" value="1"/>
</dbReference>
<dbReference type="GO" id="GO:0015031">
    <property type="term" value="P:protein transport"/>
    <property type="evidence" value="ECO:0007669"/>
    <property type="project" value="InterPro"/>
</dbReference>
<dbReference type="EMBL" id="JAJEQN010000061">
    <property type="protein sequence ID" value="MCC2222999.1"/>
    <property type="molecule type" value="Genomic_DNA"/>
</dbReference>
<dbReference type="GO" id="GO:0006457">
    <property type="term" value="P:protein folding"/>
    <property type="evidence" value="ECO:0007669"/>
    <property type="project" value="InterPro"/>
</dbReference>
<feature type="signal peptide" evidence="7">
    <location>
        <begin position="1"/>
        <end position="25"/>
    </location>
</feature>
<gene>
    <name evidence="9" type="ORF">LKD48_15460</name>
</gene>